<proteinExistence type="predicted"/>
<reference evidence="1 2" key="2">
    <citation type="submission" date="2020-05" db="EMBL/GenBank/DDBJ databases">
        <authorList>
            <person name="Khan S.A."/>
            <person name="Jeon C.O."/>
            <person name="Chun B.H."/>
        </authorList>
    </citation>
    <scope>NUCLEOTIDE SEQUENCE [LARGE SCALE GENOMIC DNA]</scope>
    <source>
        <strain evidence="1 2">H242</strain>
    </source>
</reference>
<name>A0ABX6P5D9_9BURK</name>
<dbReference type="EMBL" id="CP053418">
    <property type="protein sequence ID" value="QJW84907.1"/>
    <property type="molecule type" value="Genomic_DNA"/>
</dbReference>
<gene>
    <name evidence="1" type="ORF">HK414_18965</name>
</gene>
<evidence type="ECO:0000313" key="1">
    <source>
        <dbReference type="EMBL" id="QJW84907.1"/>
    </source>
</evidence>
<organism evidence="1 2">
    <name type="scientific">Ramlibacter terrae</name>
    <dbReference type="NCBI Taxonomy" id="2732511"/>
    <lineage>
        <taxon>Bacteria</taxon>
        <taxon>Pseudomonadati</taxon>
        <taxon>Pseudomonadota</taxon>
        <taxon>Betaproteobacteria</taxon>
        <taxon>Burkholderiales</taxon>
        <taxon>Comamonadaceae</taxon>
        <taxon>Ramlibacter</taxon>
    </lineage>
</organism>
<protein>
    <submittedName>
        <fullName evidence="1">Uncharacterized protein</fullName>
    </submittedName>
</protein>
<evidence type="ECO:0000313" key="2">
    <source>
        <dbReference type="Proteomes" id="UP000500826"/>
    </source>
</evidence>
<accession>A0ABX6P5D9</accession>
<reference evidence="1 2" key="1">
    <citation type="submission" date="2020-05" db="EMBL/GenBank/DDBJ databases">
        <title>Ramlibacter rhizophilus sp. nov., isolated from rhizosphere soil of national flower Mugunghwa from South Korea.</title>
        <authorList>
            <person name="Zheng-Fei Y."/>
            <person name="Huan T."/>
        </authorList>
    </citation>
    <scope>NUCLEOTIDE SEQUENCE [LARGE SCALE GENOMIC DNA]</scope>
    <source>
        <strain evidence="1 2">H242</strain>
    </source>
</reference>
<sequence>MKSQLFYLAAVDGVPVASSLQATRAATYGMGLSLRTRYVQHDVPARPVRLRIVGTHVSAAPIRARASRGGRFLAVEGAVEFHPVAGKEYVIHGRLAKGDAYVCVADGATGECISAKATQLRK</sequence>
<dbReference type="Proteomes" id="UP000500826">
    <property type="component" value="Chromosome"/>
</dbReference>
<keyword evidence="2" id="KW-1185">Reference proteome</keyword>